<dbReference type="InterPro" id="IPR015919">
    <property type="entry name" value="Cadherin-like_sf"/>
</dbReference>
<dbReference type="InterPro" id="IPR013783">
    <property type="entry name" value="Ig-like_fold"/>
</dbReference>
<protein>
    <submittedName>
        <fullName evidence="4">Leukotoxin</fullName>
    </submittedName>
</protein>
<feature type="compositionally biased region" description="Gly residues" evidence="2">
    <location>
        <begin position="2346"/>
        <end position="2448"/>
    </location>
</feature>
<dbReference type="Gene3D" id="2.60.40.2700">
    <property type="match status" value="13"/>
</dbReference>
<sequence>MTLSQTQVGKTVQVKVSYTDLLGTAETVNSSPTAVVTNINDAPTGTVSITGTATQNQILTATNTLADVDGLGTLNYQWQQSADNGVTWTNISGATNNTFTLSQAQVGKKVQVKVSYTDLLGTAETVNSSPTAVVTNVNDLPTGNVSITGTATQNQILTATNTLADVDGLGTFNYQWQESSDNGVTWTNISGATNNTFTLSQAQVGKKVQVKVSYTDLLGTAETVNSSSTSVISGLLNNAPTGTVNIAGTAKQNQTLTATNTLADADGLGTFNYQWQESSDNGVTWTNISGATNNTFTLSQAQVGKTVQVKVSYTDLLGTAETVNSSPTSVVTNINDAPTGTVNITGTATQNQILTATNTLADADGLGTLNYQWQESSDNGVTWTNISGATNNTFTLSQAQVGKTVQVKVSYTDLLGTAETVNSSSTSVVSGLLNNAPTGTVNIAGTATQNQILTATNTLADVDGLGTFNYQWQESADNGVTWTNISGATNNTFALSQTQVGKKVQVKVSYTDLLGTAETVNSSPTTTVTNVNDLPTGNVSITGTATQNQILTATNTLADVDGLGTLNYQWQESGDNGVTWTNINGATNNTFTLSQTQVGKKVQVKVSYTDLLGTAETVNSSPTSVVTNINDAPTGTVNITGTATQNQILTATNTLADADGLGTLNYQWQESADNGVTWTDISGATNNTFALSQAQVGKKVQVKVSYTDGQGTVETVNSSPTSVVTNINDAPTGTVNITGTATQNQILTATNTLADADGLGTLNYQWQESADNGVTWTDISGATNNTFALSQAQVGKKVQVKVSYTDLLGTAETVNSSPTTTVTNVNDLPTGNVSITGTATQNQILTATNTLADADGLGTLNYQWQESADNGVTWTNISGATNNTFTLSQTQVGKKVQVKVSYTDLLGTAETVNSSPTSVVTNINDAPTGTVNITGTATQNQILTATNTLADADGLGTFNYQWQQSSDNGVTWTNISGATNNTLTLSQTQVGKKVQVKVSYTDLLGTAETVNSSPTSVVTNINDAPTGTVNITGTATQNQTLTATNTLADADGLGTFNYQWQQSADNGVTWTNISGATNNTFTLSQTQVGKKVQVKVSYTDLLGTAETVNSSPTTTVTNVNDLPTGNVSITGTAKQNQTLTATNTLADVDGLGTLNYQWQQSADNGVTWTNISGATNNTFTLSQTQVGKKVQVKVSYTDLLGTQETVNSTPTATVTNVTAVNHAPVLDNTNFTYSLTPINEDDSNSSGDTVGNLIPPPLGIKENTNVSLPGVYRSSVTTADFDKDGDTDILLTGKDGFNNRISKIYSNNGSGGFSENTNISLTGVYRSSVTTADFDKDGYTDILLTGSSSSGPISKIYSNNGSGGFSENTNISLTGVIWSSVATADFDNDGDTDILLTGQDGSDNPISKIYSNNGSGGFSLNTNVSLTGVRYSSVTTADFDKDGDTDILLTGRDSSKKPISQIYSNNGSGGFSENTKVSLIGVDRSSVTTADFDSDGDTDILLTGYAGYNNPISQIYSNNGSGGFSENTNISLTGVYRSSVTTADFDKDGYTDILLTGLDGYGPISQIYSNNGSGGFSLNTNVSLTGVRYSSVTTADFDKDGDTDILLTGKDSSSNPISKIYNHLFPISDVDTTTITEAIAITAADNNGTWQYSTDNGTTWTNFPVVSNSNALLLDPSNKVRFQPNADYNGTITTALTFRAWDQSTGTAGTTADTRINGGTTAFSTNTATASIVVTAFNNTPTATDKTLTVNEDNNYTFTTADFGFSDVDTTDTLASIKITQLPTVGTLQLNGTAVAANQVISAVDIPSLVFTPVANANGSSYANFKFTVNDGIIDSVAANTITIDVTAVNDIPVLNTAITAQTANPDSNFNLNIVNNFSDIDAGDSLTYSATLADGTTLPSWLTFNTTTGTFTGKPTNADLGNLTIKVTAKDSSNTTVENSFQLTVNNTNTPPTAANKTLTVNEDNNYTFTTADFGFSDVDTTDTLASIKITQLPTVGTLQLNGTAVTANQVITAADIPSLVFTPVANANGSSYANFKFTVNDGIIDSVTANTITINVIAVNDLPTGNISITGTAEQNQILTATNTLADADGLGTFNYQWQESADNGVTWTNISGATNNTFTLSQTQVGKKVQVKVSYTDGQGTKETVNSNPTNAVLLGDIIVTKDTDNGKGDTEGTLSWAIDRANKSPGADTIKLNTDVRLNFGDDVIRMWSLIDSDMTVDGQGHTINGDNNNDGTADQDDRPIFFVKSGNVKFKNLTLKNAVAKGGDGYNSGGGAGMGGALFIYQGNVTVDGVKFEGNEARGGNGTGGNEQFGGGIGLQKIAANNGSNGGYGRKGINGRNGEWGDNGGNGGEGGWGGWGGSGGKGGEGGRGGIGGDDAIVGIGGSGGKGGEGGSGGFGGRGGFGGKGGRGGIGGREGISGVEGTGGLGGRGGFGSGGGNGGSGGIGSDGSGGLSNYGGRGGFGGGSGGIGGSDLIFGGAGMGGAIFVREGNLTITGSSFSNSRAVGGSGTDDRVTSDDGQGFGGAIFAITQATIDAQKAINDQGLPTSPPTVTISSDTTFSGNYAFNAATKTQDFQGTNLNTYAVFSGDIKVATPAAISQTIKAKALDGPISGATAFLDTNFNRTQDSDEPGATTDAAGNFTLEIAGNFDLNSNGTLDFDEGEYVVVGGTDAITGQAFTGTLRAVPGSTVVTPLTTLISTLVDTGLTPEASETQVKTALGLPSTINLATFDAIAAAQAGSPEGLAVLAAQVAVQTLISQISNSLQTVIGVSSNSLDAQVTGNLAQLLQSGSFNLSDSTAIQTLITNTVGNINSLLAEVDPADNTINLEAITNNAAQLSQVIAASNQQILTSTTTDGIFQAQKVAQTSVTEDLSAAFSGTKSFDEVVAENTGEALTTQIATTTIDTSVIDQPPTDPNNPDTGGTIIDNGNIDPNQEVINSSTVGLINSVNPTTPTPSTPTPKTTNPSSLSDPIEQFIARKNLTSIPTSNPPDDLLLGDERPNSLSGGIGQDTLLGYGEVDFLSGNLGQDVIYGFLGNDLIYGGADEDWVGGGKDNDLIFGGLGNDTLSGDLGNDTVLGEVGNDLLVGHTGEDLLSGGTGNDNLYGGDDNDLIHGGQGDDFVDGSNGDDLVTGDLGNDTLNGGVGTDSLIGGQGADIFMLNPGENGDFILDFVGGKDLLKLTQNYNFNQLTILQGSGTQAGNTLIQVAANNELLATLIGVPANSITANSFTLN</sequence>
<dbReference type="Pfam" id="PF17803">
    <property type="entry name" value="Cadherin_4"/>
    <property type="match status" value="1"/>
</dbReference>
<evidence type="ECO:0000259" key="3">
    <source>
        <dbReference type="SMART" id="SM00736"/>
    </source>
</evidence>
<dbReference type="Proteomes" id="UP001153719">
    <property type="component" value="Chromosome"/>
</dbReference>
<keyword evidence="1" id="KW-0732">Signal</keyword>
<dbReference type="GO" id="GO:0005509">
    <property type="term" value="F:calcium ion binding"/>
    <property type="evidence" value="ECO:0007669"/>
    <property type="project" value="InterPro"/>
</dbReference>
<dbReference type="RefSeq" id="WP_302184661.1">
    <property type="nucleotide sequence ID" value="NZ_LR882967.1"/>
</dbReference>
<dbReference type="PANTHER" id="PTHR44103">
    <property type="entry name" value="PROPROTEIN CONVERTASE P"/>
    <property type="match status" value="1"/>
</dbReference>
<evidence type="ECO:0000256" key="1">
    <source>
        <dbReference type="ARBA" id="ARBA00022729"/>
    </source>
</evidence>
<evidence type="ECO:0000313" key="5">
    <source>
        <dbReference type="Proteomes" id="UP001153719"/>
    </source>
</evidence>
<dbReference type="InterPro" id="IPR018511">
    <property type="entry name" value="Hemolysin-typ_Ca-bd_CS"/>
</dbReference>
<reference evidence="4" key="1">
    <citation type="submission" date="2020-09" db="EMBL/GenBank/DDBJ databases">
        <authorList>
            <person name="Blom J."/>
        </authorList>
    </citation>
    <scope>NUCLEOTIDE SEQUENCE</scope>
    <source>
        <strain evidence="4">No.713</strain>
    </source>
</reference>
<dbReference type="InterPro" id="IPR028994">
    <property type="entry name" value="Integrin_alpha_N"/>
</dbReference>
<feature type="domain" description="Dystroglycan-type cadherin-like" evidence="3">
    <location>
        <begin position="1854"/>
        <end position="1953"/>
    </location>
</feature>
<evidence type="ECO:0000313" key="4">
    <source>
        <dbReference type="EMBL" id="CAD5954626.1"/>
    </source>
</evidence>
<dbReference type="EMBL" id="LR882967">
    <property type="protein sequence ID" value="CAD5954626.1"/>
    <property type="molecule type" value="Genomic_DNA"/>
</dbReference>
<feature type="region of interest" description="Disordered" evidence="2">
    <location>
        <begin position="2344"/>
        <end position="2448"/>
    </location>
</feature>
<dbReference type="SMART" id="SM00736">
    <property type="entry name" value="CADG"/>
    <property type="match status" value="1"/>
</dbReference>
<evidence type="ECO:0000256" key="2">
    <source>
        <dbReference type="SAM" id="MobiDB-lite"/>
    </source>
</evidence>
<dbReference type="Pfam" id="PF00353">
    <property type="entry name" value="HemolysinCabind"/>
    <property type="match status" value="4"/>
</dbReference>
<proteinExistence type="predicted"/>
<keyword evidence="5" id="KW-1185">Reference proteome</keyword>
<dbReference type="SUPFAM" id="SSF49313">
    <property type="entry name" value="Cadherin-like"/>
    <property type="match status" value="1"/>
</dbReference>
<accession>A0A9W4G7J4</accession>
<dbReference type="SUPFAM" id="SSF69318">
    <property type="entry name" value="Integrin alpha N-terminal domain"/>
    <property type="match status" value="1"/>
</dbReference>
<feature type="region of interest" description="Disordered" evidence="2">
    <location>
        <begin position="2946"/>
        <end position="3002"/>
    </location>
</feature>
<dbReference type="SUPFAM" id="SSF51120">
    <property type="entry name" value="beta-Roll"/>
    <property type="match status" value="1"/>
</dbReference>
<organism evidence="4 5">
    <name type="scientific">Planktothrix pseudagardhii</name>
    <dbReference type="NCBI Taxonomy" id="132604"/>
    <lineage>
        <taxon>Bacteria</taxon>
        <taxon>Bacillati</taxon>
        <taxon>Cyanobacteriota</taxon>
        <taxon>Cyanophyceae</taxon>
        <taxon>Oscillatoriophycideae</taxon>
        <taxon>Oscillatoriales</taxon>
        <taxon>Microcoleaceae</taxon>
        <taxon>Planktothrix</taxon>
    </lineage>
</organism>
<dbReference type="InterPro" id="IPR040853">
    <property type="entry name" value="RapA2_cadherin-like"/>
</dbReference>
<dbReference type="Pfam" id="PF13517">
    <property type="entry name" value="FG-GAP_3"/>
    <property type="match status" value="2"/>
</dbReference>
<name>A0A9W4G7J4_9CYAN</name>
<dbReference type="GO" id="GO:0016020">
    <property type="term" value="C:membrane"/>
    <property type="evidence" value="ECO:0007669"/>
    <property type="project" value="InterPro"/>
</dbReference>
<dbReference type="PRINTS" id="PR00313">
    <property type="entry name" value="CABNDNGRPT"/>
</dbReference>
<dbReference type="InterPro" id="IPR011049">
    <property type="entry name" value="Serralysin-like_metalloprot_C"/>
</dbReference>
<dbReference type="InterPro" id="IPR001343">
    <property type="entry name" value="Hemolysn_Ca-bd"/>
</dbReference>
<dbReference type="InterPro" id="IPR013517">
    <property type="entry name" value="FG-GAP"/>
</dbReference>
<dbReference type="Gene3D" id="2.60.40.10">
    <property type="entry name" value="Immunoglobulins"/>
    <property type="match status" value="1"/>
</dbReference>
<dbReference type="PANTHER" id="PTHR44103:SF1">
    <property type="entry name" value="PROPROTEIN CONVERTASE P"/>
    <property type="match status" value="1"/>
</dbReference>
<dbReference type="InterPro" id="IPR006644">
    <property type="entry name" value="Cadg"/>
</dbReference>
<dbReference type="PROSITE" id="PS00330">
    <property type="entry name" value="HEMOLYSIN_CALCIUM"/>
    <property type="match status" value="1"/>
</dbReference>
<dbReference type="KEGG" id="ppsu:NO713_02798"/>
<gene>
    <name evidence="4" type="primary">ltxA</name>
    <name evidence="4" type="ORF">NO713_02798</name>
</gene>
<feature type="region of interest" description="Disordered" evidence="2">
    <location>
        <begin position="2500"/>
        <end position="2519"/>
    </location>
</feature>